<proteinExistence type="predicted"/>
<organism evidence="1 2">
    <name type="scientific">Clostridium botulinum D str. 1873</name>
    <dbReference type="NCBI Taxonomy" id="592027"/>
    <lineage>
        <taxon>Bacteria</taxon>
        <taxon>Bacillati</taxon>
        <taxon>Bacillota</taxon>
        <taxon>Clostridia</taxon>
        <taxon>Eubacteriales</taxon>
        <taxon>Clostridiaceae</taxon>
        <taxon>Clostridium</taxon>
    </lineage>
</organism>
<evidence type="ECO:0000313" key="1">
    <source>
        <dbReference type="EMBL" id="EES90511.1"/>
    </source>
</evidence>
<sequence>MISSSMKMIVAQNCIEYNPKYTIALLSMVSSSESCANCKNFIKGKCSKGLFDEVMDIISKN</sequence>
<evidence type="ECO:0000313" key="2">
    <source>
        <dbReference type="Proteomes" id="UP000006160"/>
    </source>
</evidence>
<dbReference type="Proteomes" id="UP000006160">
    <property type="component" value="Unassembled WGS sequence"/>
</dbReference>
<name>A0A9P2G5U1_CLOBO</name>
<gene>
    <name evidence="1" type="ORF">CLG_B2003</name>
</gene>
<dbReference type="RefSeq" id="WP_003377178.1">
    <property type="nucleotide sequence ID" value="NZ_ACSJ01000008.1"/>
</dbReference>
<dbReference type="AlphaFoldDB" id="A0A9P2G5U1"/>
<dbReference type="GeneID" id="66318750"/>
<reference evidence="1 2" key="1">
    <citation type="submission" date="2009-10" db="EMBL/GenBank/DDBJ databases">
        <authorList>
            <person name="Shrivastava S."/>
            <person name="Brinkac L.B."/>
            <person name="Brown J.L."/>
            <person name="Bruce D.B."/>
            <person name="Detter C."/>
            <person name="Green L.D."/>
            <person name="Munk C.A."/>
            <person name="Rogers Y.C."/>
            <person name="Tapia R."/>
            <person name="Saunders E.S."/>
            <person name="Sims D.R."/>
            <person name="Smith L.A."/>
            <person name="Smith T.J."/>
            <person name="Sutton G."/>
            <person name="Brettin T."/>
        </authorList>
    </citation>
    <scope>NUCLEOTIDE SEQUENCE [LARGE SCALE GENOMIC DNA]</scope>
    <source>
        <strain evidence="2">D str. 1873</strain>
    </source>
</reference>
<accession>A0A9P2G5U1</accession>
<dbReference type="EMBL" id="ACSJ01000008">
    <property type="protein sequence ID" value="EES90511.1"/>
    <property type="molecule type" value="Genomic_DNA"/>
</dbReference>
<comment type="caution">
    <text evidence="1">The sequence shown here is derived from an EMBL/GenBank/DDBJ whole genome shotgun (WGS) entry which is preliminary data.</text>
</comment>
<protein>
    <submittedName>
        <fullName evidence="1">Uncharacterized protein</fullName>
    </submittedName>
</protein>